<sequence length="146" mass="16319">MIKIQDVAAYVLNRYGRMTTMKLQKLCFYAQSAYLTKTGEPLFNEDFYAWVNGPVSPDLFALHRGKFFIYPGDLAADTKVLKADQIATINTVCDDLSQLSGNTLTRQVQGEKPWIDGRGGCDYRSKPTRPIPKSALRSTTPVDPAH</sequence>
<comment type="caution">
    <text evidence="3">The sequence shown here is derived from an EMBL/GenBank/DDBJ whole genome shotgun (WGS) entry which is preliminary data.</text>
</comment>
<keyword evidence="4" id="KW-1185">Reference proteome</keyword>
<gene>
    <name evidence="3" type="ORF">HMPREF9306_01189</name>
</gene>
<proteinExistence type="predicted"/>
<evidence type="ECO:0000313" key="3">
    <source>
        <dbReference type="EMBL" id="EPD32881.1"/>
    </source>
</evidence>
<dbReference type="EMBL" id="AGZR01000006">
    <property type="protein sequence ID" value="EPD32881.1"/>
    <property type="molecule type" value="Genomic_DNA"/>
</dbReference>
<name>S2W165_9ACTN</name>
<dbReference type="OrthoDB" id="9799173at2"/>
<dbReference type="Proteomes" id="UP000014417">
    <property type="component" value="Unassembled WGS sequence"/>
</dbReference>
<evidence type="ECO:0000313" key="4">
    <source>
        <dbReference type="Proteomes" id="UP000014417"/>
    </source>
</evidence>
<feature type="domain" description="Antitoxin SocA-like Panacea" evidence="2">
    <location>
        <begin position="23"/>
        <end position="114"/>
    </location>
</feature>
<feature type="region of interest" description="Disordered" evidence="1">
    <location>
        <begin position="115"/>
        <end position="146"/>
    </location>
</feature>
<evidence type="ECO:0000256" key="1">
    <source>
        <dbReference type="SAM" id="MobiDB-lite"/>
    </source>
</evidence>
<evidence type="ECO:0000259" key="2">
    <source>
        <dbReference type="Pfam" id="PF13274"/>
    </source>
</evidence>
<dbReference type="STRING" id="883161.HMPREF9306_01189"/>
<accession>S2W165</accession>
<dbReference type="RefSeq" id="WP_016456019.1">
    <property type="nucleotide sequence ID" value="NZ_KE150269.1"/>
</dbReference>
<dbReference type="Pfam" id="PF13274">
    <property type="entry name" value="SocA_Panacea"/>
    <property type="match status" value="1"/>
</dbReference>
<feature type="compositionally biased region" description="Polar residues" evidence="1">
    <location>
        <begin position="136"/>
        <end position="146"/>
    </location>
</feature>
<dbReference type="HOGENOM" id="CLU_110683_0_1_11"/>
<feature type="compositionally biased region" description="Basic and acidic residues" evidence="1">
    <location>
        <begin position="115"/>
        <end position="125"/>
    </location>
</feature>
<dbReference type="AlphaFoldDB" id="S2W165"/>
<organism evidence="3 4">
    <name type="scientific">Propionimicrobium lymphophilum ACS-093-V-SCH5</name>
    <dbReference type="NCBI Taxonomy" id="883161"/>
    <lineage>
        <taxon>Bacteria</taxon>
        <taxon>Bacillati</taxon>
        <taxon>Actinomycetota</taxon>
        <taxon>Actinomycetes</taxon>
        <taxon>Propionibacteriales</taxon>
        <taxon>Propionibacteriaceae</taxon>
        <taxon>Propionimicrobium</taxon>
    </lineage>
</organism>
<reference evidence="3 4" key="1">
    <citation type="submission" date="2013-04" db="EMBL/GenBank/DDBJ databases">
        <title>The Genome Sequence of Propionimicrobium lymphophilum ACS-093-V-SCH5.</title>
        <authorList>
            <consortium name="The Broad Institute Genomics Platform"/>
            <person name="Earl A."/>
            <person name="Ward D."/>
            <person name="Feldgarden M."/>
            <person name="Gevers D."/>
            <person name="Saerens B."/>
            <person name="Vaneechoutte M."/>
            <person name="Walker B."/>
            <person name="Young S."/>
            <person name="Zeng Q."/>
            <person name="Gargeya S."/>
            <person name="Fitzgerald M."/>
            <person name="Haas B."/>
            <person name="Abouelleil A."/>
            <person name="Allen A.W."/>
            <person name="Alvarado L."/>
            <person name="Arachchi H.M."/>
            <person name="Berlin A.M."/>
            <person name="Chapman S.B."/>
            <person name="Gainer-Dewar J."/>
            <person name="Goldberg J."/>
            <person name="Griggs A."/>
            <person name="Gujja S."/>
            <person name="Hansen M."/>
            <person name="Howarth C."/>
            <person name="Imamovic A."/>
            <person name="Ireland A."/>
            <person name="Larimer J."/>
            <person name="McCowan C."/>
            <person name="Murphy C."/>
            <person name="Pearson M."/>
            <person name="Poon T.W."/>
            <person name="Priest M."/>
            <person name="Roberts A."/>
            <person name="Saif S."/>
            <person name="Shea T."/>
            <person name="Sisk P."/>
            <person name="Sykes S."/>
            <person name="Wortman J."/>
            <person name="Nusbaum C."/>
            <person name="Birren B."/>
        </authorList>
    </citation>
    <scope>NUCLEOTIDE SEQUENCE [LARGE SCALE GENOMIC DNA]</scope>
    <source>
        <strain evidence="3 4">ACS-093-V-SCH5</strain>
    </source>
</reference>
<dbReference type="InterPro" id="IPR025272">
    <property type="entry name" value="SocA_Panacea"/>
</dbReference>
<protein>
    <recommendedName>
        <fullName evidence="2">Antitoxin SocA-like Panacea domain-containing protein</fullName>
    </recommendedName>
</protein>